<sequence length="103" mass="11844">MTRLIGVDVYSFSMEDGFNNIKRDYVEDLDTKIKHFIYKSSIYISLDKIKIAYDTGKAYYTLEKGVHVDQIQISKIIFSDGSSVLTPSNELDRIILLSNRDVI</sequence>
<proteinExistence type="predicted"/>
<keyword evidence="1" id="KW-0614">Plasmid</keyword>
<name>A0A160PPJ2_9HYPH</name>
<accession>A0A160PPJ2</accession>
<dbReference type="Proteomes" id="UP000218288">
    <property type="component" value="Plasmid pMPPM02"/>
</dbReference>
<evidence type="ECO:0000313" key="2">
    <source>
        <dbReference type="Proteomes" id="UP000218288"/>
    </source>
</evidence>
<organism evidence="1 2">
    <name type="scientific">Methylorubrum populi</name>
    <dbReference type="NCBI Taxonomy" id="223967"/>
    <lineage>
        <taxon>Bacteria</taxon>
        <taxon>Pseudomonadati</taxon>
        <taxon>Pseudomonadota</taxon>
        <taxon>Alphaproteobacteria</taxon>
        <taxon>Hyphomicrobiales</taxon>
        <taxon>Methylobacteriaceae</taxon>
        <taxon>Methylorubrum</taxon>
    </lineage>
</organism>
<dbReference type="EMBL" id="AP014811">
    <property type="protein sequence ID" value="BAU94100.1"/>
    <property type="molecule type" value="Genomic_DNA"/>
</dbReference>
<dbReference type="AlphaFoldDB" id="A0A160PPJ2"/>
<protein>
    <submittedName>
        <fullName evidence="1">ABC transporter related protein</fullName>
    </submittedName>
</protein>
<gene>
    <name evidence="1" type="ORF">MPPM_5495</name>
</gene>
<geneLocation type="plasmid" evidence="2">
    <name>pmppm02 dna</name>
</geneLocation>
<reference evidence="1 2" key="1">
    <citation type="journal article" date="2016" name="Genome Announc.">
        <title>Complete Genome Sequence of Methylobacterium populi P-1M, Isolated from Pink-Pigmented Household Biofilm.</title>
        <authorList>
            <person name="Morohoshi T."/>
            <person name="Ikeda T."/>
        </authorList>
    </citation>
    <scope>NUCLEOTIDE SEQUENCE [LARGE SCALE GENOMIC DNA]</scope>
    <source>
        <strain evidence="1 2">P-1M</strain>
        <plasmid evidence="2">Plasmid pmppm02 dna</plasmid>
    </source>
</reference>
<evidence type="ECO:0000313" key="1">
    <source>
        <dbReference type="EMBL" id="BAU94100.1"/>
    </source>
</evidence>